<reference evidence="1" key="1">
    <citation type="submission" date="2022-07" db="EMBL/GenBank/DDBJ databases">
        <title>Genome Sequence of Lecanicillium saksenae.</title>
        <authorList>
            <person name="Buettner E."/>
        </authorList>
    </citation>
    <scope>NUCLEOTIDE SEQUENCE</scope>
    <source>
        <strain evidence="1">VT-O1</strain>
    </source>
</reference>
<dbReference type="Proteomes" id="UP001148737">
    <property type="component" value="Unassembled WGS sequence"/>
</dbReference>
<comment type="caution">
    <text evidence="1">The sequence shown here is derived from an EMBL/GenBank/DDBJ whole genome shotgun (WGS) entry which is preliminary data.</text>
</comment>
<dbReference type="EMBL" id="JANAKD010001575">
    <property type="protein sequence ID" value="KAJ3478131.1"/>
    <property type="molecule type" value="Genomic_DNA"/>
</dbReference>
<evidence type="ECO:0000313" key="1">
    <source>
        <dbReference type="EMBL" id="KAJ3478131.1"/>
    </source>
</evidence>
<evidence type="ECO:0000313" key="2">
    <source>
        <dbReference type="Proteomes" id="UP001148737"/>
    </source>
</evidence>
<proteinExistence type="predicted"/>
<protein>
    <submittedName>
        <fullName evidence="1">Uncharacterized protein</fullName>
    </submittedName>
</protein>
<keyword evidence="2" id="KW-1185">Reference proteome</keyword>
<organism evidence="1 2">
    <name type="scientific">Lecanicillium saksenae</name>
    <dbReference type="NCBI Taxonomy" id="468837"/>
    <lineage>
        <taxon>Eukaryota</taxon>
        <taxon>Fungi</taxon>
        <taxon>Dikarya</taxon>
        <taxon>Ascomycota</taxon>
        <taxon>Pezizomycotina</taxon>
        <taxon>Sordariomycetes</taxon>
        <taxon>Hypocreomycetidae</taxon>
        <taxon>Hypocreales</taxon>
        <taxon>Cordycipitaceae</taxon>
        <taxon>Lecanicillium</taxon>
    </lineage>
</organism>
<name>A0ACC1QK85_9HYPO</name>
<sequence length="676" mass="72617">MICRITPTVTYRGVVSFWSSDGISGRMGFVYGSDAGMPDQATTPVSLKNPYYITCRRLWCVGSAFGKLSTHTMNTPPLTRASKQAPNGYAPGKVACPRVRPAIRDSSKSVMSPQEHEWVGRRREEVIAPLHDLLKRVNIPGFDSDGYFSSMNGSSDSMPVIGMAFSGGGYRAMLNGAGAIAAFDSRSPGSTTKGNIGGLLQSTVYIAGLSGGGWLVGSIYANNFTTVQAAASSGTIWQFSNYSLFRGSKSFRTTISYWSTLISRASSKWKAGFDGSITDLWGEALSYQFVDAVDGGPGITFSSIAQDPIFASAKAPMPILTAISRAPDTKIITLFNTIFEFNPWEMGSSDPTLHGFAPLKYTGSKFQGGKLPDTEACINGFDNLGFVMGTSSSLFNEAITYTLRSDSDGFFISIAKAIVSGLLTAIGKVHDDIADWTPNPFRNFSDTFDGSKVNRLTLVDGGEDGQNIPFHPLLASERKVDVIFAVDSSADVNNWPNGTSLTNTYLRSMNQIAACSSFPSVPGPNTFVNLGLNSRPTFFGCSSSDADKGTPLVVYLPNSPFLTLSNTATLKLSYTDSERDSIIANGWAAATQLNSTRFADWDVCVGCAILSRSLKRSGTATPAACDKCFARYCWNGTVAESEPTTAYNPSLPKWYLAQSLMARTDSLLREPSTPIS</sequence>
<accession>A0ACC1QK85</accession>
<gene>
    <name evidence="1" type="ORF">NLG97_g8660</name>
</gene>